<keyword evidence="3" id="KW-1185">Reference proteome</keyword>
<comment type="caution">
    <text evidence="2">The sequence shown here is derived from an EMBL/GenBank/DDBJ whole genome shotgun (WGS) entry which is preliminary data.</text>
</comment>
<dbReference type="InterPro" id="IPR016024">
    <property type="entry name" value="ARM-type_fold"/>
</dbReference>
<organism evidence="2 3">
    <name type="scientific">Cardiosporidium cionae</name>
    <dbReference type="NCBI Taxonomy" id="476202"/>
    <lineage>
        <taxon>Eukaryota</taxon>
        <taxon>Sar</taxon>
        <taxon>Alveolata</taxon>
        <taxon>Apicomplexa</taxon>
        <taxon>Aconoidasida</taxon>
        <taxon>Nephromycida</taxon>
        <taxon>Cardiosporidium</taxon>
    </lineage>
</organism>
<accession>A0ABQ7JEI3</accession>
<dbReference type="InterPro" id="IPR011989">
    <property type="entry name" value="ARM-like"/>
</dbReference>
<dbReference type="SUPFAM" id="SSF48371">
    <property type="entry name" value="ARM repeat"/>
    <property type="match status" value="1"/>
</dbReference>
<dbReference type="EMBL" id="JADAQX010000056">
    <property type="protein sequence ID" value="KAF8822422.1"/>
    <property type="molecule type" value="Genomic_DNA"/>
</dbReference>
<dbReference type="SMART" id="SM00025">
    <property type="entry name" value="Pumilio"/>
    <property type="match status" value="4"/>
</dbReference>
<name>A0ABQ7JEI3_9APIC</name>
<evidence type="ECO:0000313" key="2">
    <source>
        <dbReference type="EMBL" id="KAF8822422.1"/>
    </source>
</evidence>
<dbReference type="InterPro" id="IPR001313">
    <property type="entry name" value="Pumilio_RNA-bd_rpt"/>
</dbReference>
<dbReference type="InterPro" id="IPR040059">
    <property type="entry name" value="PUM3"/>
</dbReference>
<reference evidence="2 3" key="1">
    <citation type="journal article" date="2020" name="bioRxiv">
        <title>Metabolic contributions of an alphaproteobacterial endosymbiont in the apicomplexan Cardiosporidium cionae.</title>
        <authorList>
            <person name="Hunter E.S."/>
            <person name="Paight C.J."/>
            <person name="Lane C.E."/>
        </authorList>
    </citation>
    <scope>NUCLEOTIDE SEQUENCE [LARGE SCALE GENOMIC DNA]</scope>
    <source>
        <strain evidence="2">ESH_2018</strain>
    </source>
</reference>
<evidence type="ECO:0008006" key="4">
    <source>
        <dbReference type="Google" id="ProtNLM"/>
    </source>
</evidence>
<dbReference type="PANTHER" id="PTHR13389">
    <property type="entry name" value="PUMILIO HOMOLOG 3"/>
    <property type="match status" value="1"/>
</dbReference>
<keyword evidence="1" id="KW-0677">Repeat</keyword>
<protein>
    <recommendedName>
        <fullName evidence="4">PUM-HD domain-containing protein</fullName>
    </recommendedName>
</protein>
<evidence type="ECO:0000313" key="3">
    <source>
        <dbReference type="Proteomes" id="UP000823046"/>
    </source>
</evidence>
<dbReference type="Gene3D" id="1.25.10.10">
    <property type="entry name" value="Leucine-rich Repeat Variant"/>
    <property type="match status" value="1"/>
</dbReference>
<gene>
    <name evidence="2" type="ORF">IE077_003806</name>
</gene>
<dbReference type="Proteomes" id="UP000823046">
    <property type="component" value="Unassembled WGS sequence"/>
</dbReference>
<evidence type="ECO:0000256" key="1">
    <source>
        <dbReference type="ARBA" id="ARBA00022737"/>
    </source>
</evidence>
<proteinExistence type="predicted"/>
<dbReference type="PANTHER" id="PTHR13389:SF0">
    <property type="entry name" value="PUMILIO HOMOLOG 3"/>
    <property type="match status" value="1"/>
</dbReference>
<sequence length="516" mass="59142">MCILSGSLLMARKLKDANKKREMVENLLSQLEEHCNTMLHNNCFSRALQACLKDGDTPQRARIWKMLQGKMKEISLDRHSHKLAIKLFLYGSKAVRETIAKIVTPDADIFFSKFGARVWEYLYCQNIPISKQKEMLYSIILPKLLYVKFPNVQTCKTFIELRDSLDIPARTMLHEHLSKLIQRAIDKELLDKVPVHTLLKYFSISASEEQLLQCMDRISEGAIHMSTTRDGVEALSRFYGYATAKQRKLLVRNLKGKVVEMANNSVDHYLLLRILSSTDDTKLLSSSIIKEIADSLDLVSSNKYGHKILLQMLSPMDRRYLNDFDRQFLQFPSPTSMKDSDKREAELKSVLLSKIEVALRCQSDKRSSSKVFLEYLKATQDSTVVKLLLEQIEEELNLMKEGNIFDDSVAHRSLSLLVRQSKNYPLQTSAGIPFEIAFWNAMQPHVAKMLSTRGVFILLELLNLQSDSDQSKELRLNIQNEITDALLQESYAEIDRKGGKSVGLRLLEEKLPKSDE</sequence>